<dbReference type="InterPro" id="IPR001647">
    <property type="entry name" value="HTH_TetR"/>
</dbReference>
<evidence type="ECO:0000313" key="5">
    <source>
        <dbReference type="EMBL" id="MDT9411142.1"/>
    </source>
</evidence>
<evidence type="ECO:0000313" key="7">
    <source>
        <dbReference type="Proteomes" id="UP000423525"/>
    </source>
</evidence>
<dbReference type="RefSeq" id="WP_155873064.1">
    <property type="nucleotide sequence ID" value="NZ_CP168248.1"/>
</dbReference>
<dbReference type="AlphaFoldDB" id="A0A6I8MCF4"/>
<keyword evidence="3" id="KW-0472">Membrane</keyword>
<dbReference type="KEGG" id="crf:FRC0190_01393"/>
<evidence type="ECO:0000256" key="1">
    <source>
        <dbReference type="ARBA" id="ARBA00023125"/>
    </source>
</evidence>
<feature type="transmembrane region" description="Helical" evidence="3">
    <location>
        <begin position="87"/>
        <end position="107"/>
    </location>
</feature>
<dbReference type="Pfam" id="PF00440">
    <property type="entry name" value="TetR_N"/>
    <property type="match status" value="1"/>
</dbReference>
<accession>A0A6I8MCF4</accession>
<dbReference type="EMBL" id="JARUHM010000010">
    <property type="protein sequence ID" value="MDT9411142.1"/>
    <property type="molecule type" value="Genomic_DNA"/>
</dbReference>
<evidence type="ECO:0000259" key="4">
    <source>
        <dbReference type="PROSITE" id="PS50977"/>
    </source>
</evidence>
<reference evidence="6 7" key="1">
    <citation type="submission" date="2019-11" db="EMBL/GenBank/DDBJ databases">
        <authorList>
            <person name="Brisse S."/>
        </authorList>
    </citation>
    <scope>NUCLEOTIDE SEQUENCE [LARGE SCALE GENOMIC DNA]</scope>
    <source>
        <strain evidence="6">FRC0190</strain>
    </source>
</reference>
<keyword evidence="8" id="KW-1185">Reference proteome</keyword>
<feature type="domain" description="HTH tetR-type" evidence="4">
    <location>
        <begin position="6"/>
        <end position="65"/>
    </location>
</feature>
<dbReference type="InterPro" id="IPR009057">
    <property type="entry name" value="Homeodomain-like_sf"/>
</dbReference>
<dbReference type="Gene3D" id="1.10.357.10">
    <property type="entry name" value="Tetracycline Repressor, domain 2"/>
    <property type="match status" value="1"/>
</dbReference>
<dbReference type="Proteomes" id="UP001265983">
    <property type="component" value="Unassembled WGS sequence"/>
</dbReference>
<reference evidence="5 8" key="2">
    <citation type="submission" date="2023-03" db="EMBL/GenBank/DDBJ databases">
        <title>Whole genome sequence of the first Corynebacterium rouxii strains isolated in Brazil: a recent member of Corynebacterium diphtheriae complex.</title>
        <authorList>
            <person name="Vieira V."/>
            <person name="Ramos J.N."/>
            <person name="Araujo M.R.B."/>
            <person name="Baio P.V."/>
            <person name="Sant'Anna L.O."/>
            <person name="Veras J.F.C."/>
            <person name="Vieira E.M.D."/>
            <person name="Sousa M.A.B."/>
            <person name="Camargo C.H."/>
            <person name="Sacchi C.T."/>
            <person name="Campos K.R."/>
            <person name="Santos M.B.N."/>
            <person name="Bokermann S."/>
            <person name="Alvim L.B."/>
            <person name="Santos L.S."/>
            <person name="Mattos-Guaraldi A.L."/>
        </authorList>
    </citation>
    <scope>NUCLEOTIDE SEQUENCE [LARGE SCALE GENOMIC DNA]</scope>
    <source>
        <strain evidence="5 8">70862</strain>
    </source>
</reference>
<organism evidence="6 7">
    <name type="scientific">Corynebacterium rouxii</name>
    <dbReference type="NCBI Taxonomy" id="2719119"/>
    <lineage>
        <taxon>Bacteria</taxon>
        <taxon>Bacillati</taxon>
        <taxon>Actinomycetota</taxon>
        <taxon>Actinomycetes</taxon>
        <taxon>Mycobacteriales</taxon>
        <taxon>Corynebacteriaceae</taxon>
        <taxon>Corynebacterium</taxon>
    </lineage>
</organism>
<dbReference type="EMBL" id="LR738855">
    <property type="protein sequence ID" value="VZH85436.1"/>
    <property type="molecule type" value="Genomic_DNA"/>
</dbReference>
<protein>
    <submittedName>
        <fullName evidence="5">Helix-turn-helix domain containing protein</fullName>
    </submittedName>
    <submittedName>
        <fullName evidence="6">TetR/AcrR family transcriptional regulator</fullName>
    </submittedName>
</protein>
<keyword evidence="3" id="KW-0812">Transmembrane</keyword>
<feature type="DNA-binding region" description="H-T-H motif" evidence="2">
    <location>
        <begin position="28"/>
        <end position="47"/>
    </location>
</feature>
<keyword evidence="1 2" id="KW-0238">DNA-binding</keyword>
<dbReference type="SUPFAM" id="SSF46689">
    <property type="entry name" value="Homeodomain-like"/>
    <property type="match status" value="1"/>
</dbReference>
<name>A0A6I8MCF4_9CORY</name>
<evidence type="ECO:0000313" key="8">
    <source>
        <dbReference type="Proteomes" id="UP001265983"/>
    </source>
</evidence>
<dbReference type="Proteomes" id="UP000423525">
    <property type="component" value="Chromosome"/>
</dbReference>
<dbReference type="InterPro" id="IPR036271">
    <property type="entry name" value="Tet_transcr_reg_TetR-rel_C_sf"/>
</dbReference>
<dbReference type="GO" id="GO:0003677">
    <property type="term" value="F:DNA binding"/>
    <property type="evidence" value="ECO:0007669"/>
    <property type="project" value="UniProtKB-UniRule"/>
</dbReference>
<evidence type="ECO:0000256" key="3">
    <source>
        <dbReference type="SAM" id="Phobius"/>
    </source>
</evidence>
<keyword evidence="3" id="KW-1133">Transmembrane helix</keyword>
<gene>
    <name evidence="6" type="ORF">FRC0190_01393</name>
    <name evidence="5" type="ORF">P8T80_07070</name>
</gene>
<dbReference type="SUPFAM" id="SSF48498">
    <property type="entry name" value="Tetracyclin repressor-like, C-terminal domain"/>
    <property type="match status" value="1"/>
</dbReference>
<sequence length="196" mass="21083">MRTDALRRRNSIISAGSALLIQAGTHMTVESVAERAKVGIATLYRNFPTREHLLNACISNIADNGIEQLNSIANCPPRSSGEAKQQLITLISLISTIGLNIVIPAIIQPPESSLAPEFLDARRTLMKLMRTIDSNLRATGLIHPSISILDFYTGIIALCAPPHFSATDTPTPTTEHLIDIFIAGCKTGVAKATKNS</sequence>
<proteinExistence type="predicted"/>
<evidence type="ECO:0000256" key="2">
    <source>
        <dbReference type="PROSITE-ProRule" id="PRU00335"/>
    </source>
</evidence>
<dbReference type="PROSITE" id="PS50977">
    <property type="entry name" value="HTH_TETR_2"/>
    <property type="match status" value="1"/>
</dbReference>
<evidence type="ECO:0000313" key="6">
    <source>
        <dbReference type="EMBL" id="VZH85436.1"/>
    </source>
</evidence>